<reference evidence="1 2" key="1">
    <citation type="journal article" date="2018" name="Nat. Ecol. Evol.">
        <title>Pezizomycetes genomes reveal the molecular basis of ectomycorrhizal truffle lifestyle.</title>
        <authorList>
            <person name="Murat C."/>
            <person name="Payen T."/>
            <person name="Noel B."/>
            <person name="Kuo A."/>
            <person name="Morin E."/>
            <person name="Chen J."/>
            <person name="Kohler A."/>
            <person name="Krizsan K."/>
            <person name="Balestrini R."/>
            <person name="Da Silva C."/>
            <person name="Montanini B."/>
            <person name="Hainaut M."/>
            <person name="Levati E."/>
            <person name="Barry K.W."/>
            <person name="Belfiori B."/>
            <person name="Cichocki N."/>
            <person name="Clum A."/>
            <person name="Dockter R.B."/>
            <person name="Fauchery L."/>
            <person name="Guy J."/>
            <person name="Iotti M."/>
            <person name="Le Tacon F."/>
            <person name="Lindquist E.A."/>
            <person name="Lipzen A."/>
            <person name="Malagnac F."/>
            <person name="Mello A."/>
            <person name="Molinier V."/>
            <person name="Miyauchi S."/>
            <person name="Poulain J."/>
            <person name="Riccioni C."/>
            <person name="Rubini A."/>
            <person name="Sitrit Y."/>
            <person name="Splivallo R."/>
            <person name="Traeger S."/>
            <person name="Wang M."/>
            <person name="Zifcakova L."/>
            <person name="Wipf D."/>
            <person name="Zambonelli A."/>
            <person name="Paolocci F."/>
            <person name="Nowrousian M."/>
            <person name="Ottonello S."/>
            <person name="Baldrian P."/>
            <person name="Spatafora J.W."/>
            <person name="Henrissat B."/>
            <person name="Nagy L.G."/>
            <person name="Aury J.M."/>
            <person name="Wincker P."/>
            <person name="Grigoriev I.V."/>
            <person name="Bonfante P."/>
            <person name="Martin F.M."/>
        </authorList>
    </citation>
    <scope>NUCLEOTIDE SEQUENCE [LARGE SCALE GENOMIC DNA]</scope>
    <source>
        <strain evidence="1 2">120613-1</strain>
    </source>
</reference>
<dbReference type="Proteomes" id="UP000276215">
    <property type="component" value="Unassembled WGS sequence"/>
</dbReference>
<proteinExistence type="predicted"/>
<dbReference type="EMBL" id="ML120389">
    <property type="protein sequence ID" value="RPA99203.1"/>
    <property type="molecule type" value="Genomic_DNA"/>
</dbReference>
<evidence type="ECO:0000313" key="1">
    <source>
        <dbReference type="EMBL" id="RPA99203.1"/>
    </source>
</evidence>
<evidence type="ECO:0000313" key="2">
    <source>
        <dbReference type="Proteomes" id="UP000276215"/>
    </source>
</evidence>
<dbReference type="AlphaFoldDB" id="A0A3N4JLU1"/>
<gene>
    <name evidence="1" type="ORF">L873DRAFT_933297</name>
</gene>
<keyword evidence="2" id="KW-1185">Reference proteome</keyword>
<name>A0A3N4JLU1_9PEZI</name>
<organism evidence="1 2">
    <name type="scientific">Choiromyces venosus 120613-1</name>
    <dbReference type="NCBI Taxonomy" id="1336337"/>
    <lineage>
        <taxon>Eukaryota</taxon>
        <taxon>Fungi</taxon>
        <taxon>Dikarya</taxon>
        <taxon>Ascomycota</taxon>
        <taxon>Pezizomycotina</taxon>
        <taxon>Pezizomycetes</taxon>
        <taxon>Pezizales</taxon>
        <taxon>Tuberaceae</taxon>
        <taxon>Choiromyces</taxon>
    </lineage>
</organism>
<accession>A0A3N4JLU1</accession>
<protein>
    <submittedName>
        <fullName evidence="1">Uncharacterized protein</fullName>
    </submittedName>
</protein>
<sequence>MNTILSFKPKFSFLMSSMIYPQSQQTSKPQLIRRTLYTFSCSLKVICPSCSNTPPFPRGIGARGVEFTLEDGIPAGPIVVSSSRVWYVESPISELPACGSAGLSVVLSFPFLRNAGVGGAPLLLTFRVRFDLCTLLSKGVNSFFPGPPLFAKLPKIWRAGVISLRRFRRLLFTAWRMSSPPGDVKDSILEPKSASISIEDSVGCSVCGVSITPGAPMIKVGLQVIYPEPFPFIGNWVLFFSTLSVGILRKKKP</sequence>